<dbReference type="RefSeq" id="WP_341467395.1">
    <property type="nucleotide sequence ID" value="NZ_CP128399.1"/>
</dbReference>
<reference evidence="3" key="2">
    <citation type="journal article" date="2024" name="Nature">
        <title>Anoxygenic phototroph of the Chloroflexota uses a type I reaction centre.</title>
        <authorList>
            <person name="Tsuji J.M."/>
            <person name="Shaw N.A."/>
            <person name="Nagashima S."/>
            <person name="Venkiteswaran J.J."/>
            <person name="Schiff S.L."/>
            <person name="Watanabe T."/>
            <person name="Fukui M."/>
            <person name="Hanada S."/>
            <person name="Tank M."/>
            <person name="Neufeld J.D."/>
        </authorList>
    </citation>
    <scope>NUCLEOTIDE SEQUENCE</scope>
    <source>
        <strain evidence="3">L227-S17</strain>
    </source>
</reference>
<keyword evidence="1" id="KW-0812">Transmembrane</keyword>
<dbReference type="EMBL" id="CP128399">
    <property type="protein sequence ID" value="WJW65511.1"/>
    <property type="molecule type" value="Genomic_DNA"/>
</dbReference>
<protein>
    <submittedName>
        <fullName evidence="2">DUF2721 domain-containing protein</fullName>
    </submittedName>
</protein>
<feature type="transmembrane region" description="Helical" evidence="1">
    <location>
        <begin position="45"/>
        <end position="66"/>
    </location>
</feature>
<keyword evidence="1" id="KW-0472">Membrane</keyword>
<evidence type="ECO:0000313" key="4">
    <source>
        <dbReference type="Proteomes" id="UP000521676"/>
    </source>
</evidence>
<name>A0A8T7LYP0_9CHLR</name>
<dbReference type="Pfam" id="PF11026">
    <property type="entry name" value="DUF2721"/>
    <property type="match status" value="1"/>
</dbReference>
<sequence length="203" mass="22832">MQIRQPIPRPTARARPIRNARKKLLATLLEQLYETMNTQTVINTIQLIIAPVVMVTACAVILNGLLTRFATINERLRSMTHERLELLRTPDSDGFAIERIAEIDEQIPRVLQRHKLGHDAVFGVYSAMVIFLGDMFVIALALFINEGWLATLALLVFLGGICAVIYGVSLTLREIFISLSSVTYEVKRVTSLKPFSLKTKKPE</sequence>
<evidence type="ECO:0000256" key="1">
    <source>
        <dbReference type="SAM" id="Phobius"/>
    </source>
</evidence>
<organism evidence="2 4">
    <name type="scientific">Candidatus Chlorohelix allophototropha</name>
    <dbReference type="NCBI Taxonomy" id="3003348"/>
    <lineage>
        <taxon>Bacteria</taxon>
        <taxon>Bacillati</taxon>
        <taxon>Chloroflexota</taxon>
        <taxon>Chloroflexia</taxon>
        <taxon>Candidatus Chloroheliales</taxon>
        <taxon>Candidatus Chloroheliaceae</taxon>
        <taxon>Candidatus Chlorohelix</taxon>
    </lineage>
</organism>
<keyword evidence="1" id="KW-1133">Transmembrane helix</keyword>
<accession>A0A8T7LYP0</accession>
<feature type="transmembrane region" description="Helical" evidence="1">
    <location>
        <begin position="122"/>
        <end position="144"/>
    </location>
</feature>
<feature type="transmembrane region" description="Helical" evidence="1">
    <location>
        <begin position="150"/>
        <end position="172"/>
    </location>
</feature>
<gene>
    <name evidence="2" type="ORF">HXX08_09665</name>
    <name evidence="3" type="ORF">OZ401_001277</name>
</gene>
<reference evidence="2 4" key="1">
    <citation type="submission" date="2020-06" db="EMBL/GenBank/DDBJ databases">
        <title>Anoxygenic phototrophic Chloroflexota member uses a Type I reaction center.</title>
        <authorList>
            <person name="Tsuji J.M."/>
            <person name="Shaw N.A."/>
            <person name="Nagashima S."/>
            <person name="Venkiteswaran J."/>
            <person name="Schiff S.L."/>
            <person name="Hanada S."/>
            <person name="Tank M."/>
            <person name="Neufeld J.D."/>
        </authorList>
    </citation>
    <scope>NUCLEOTIDE SEQUENCE [LARGE SCALE GENOMIC DNA]</scope>
    <source>
        <strain evidence="2">L227-S17</strain>
    </source>
</reference>
<dbReference type="AlphaFoldDB" id="A0A8T7LYP0"/>
<evidence type="ECO:0000313" key="2">
    <source>
        <dbReference type="EMBL" id="NWJ46133.1"/>
    </source>
</evidence>
<keyword evidence="5" id="KW-1185">Reference proteome</keyword>
<dbReference type="Proteomes" id="UP000521676">
    <property type="component" value="Unassembled WGS sequence"/>
</dbReference>
<dbReference type="EMBL" id="JACATZ010000001">
    <property type="protein sequence ID" value="NWJ46133.1"/>
    <property type="molecule type" value="Genomic_DNA"/>
</dbReference>
<proteinExistence type="predicted"/>
<dbReference type="InterPro" id="IPR021279">
    <property type="entry name" value="DUF2721"/>
</dbReference>
<dbReference type="Proteomes" id="UP001431572">
    <property type="component" value="Chromosome 1"/>
</dbReference>
<evidence type="ECO:0000313" key="5">
    <source>
        <dbReference type="Proteomes" id="UP001431572"/>
    </source>
</evidence>
<evidence type="ECO:0000313" key="3">
    <source>
        <dbReference type="EMBL" id="WJW65511.1"/>
    </source>
</evidence>